<dbReference type="AlphaFoldDB" id="A0A3A1R0R6"/>
<name>A0A3A1R0R6_9BACI</name>
<comment type="caution">
    <text evidence="2">The sequence shown here is derived from an EMBL/GenBank/DDBJ whole genome shotgun (WGS) entry which is preliminary data.</text>
</comment>
<proteinExistence type="predicted"/>
<keyword evidence="3" id="KW-1185">Reference proteome</keyword>
<evidence type="ECO:0000313" key="2">
    <source>
        <dbReference type="EMBL" id="RIW35274.1"/>
    </source>
</evidence>
<protein>
    <submittedName>
        <fullName evidence="2">Uncharacterized protein</fullName>
    </submittedName>
</protein>
<evidence type="ECO:0000256" key="1">
    <source>
        <dbReference type="SAM" id="MobiDB-lite"/>
    </source>
</evidence>
<dbReference type="RefSeq" id="WP_119546321.1">
    <property type="nucleotide sequence ID" value="NZ_QXIR01000008.1"/>
</dbReference>
<feature type="compositionally biased region" description="Basic and acidic residues" evidence="1">
    <location>
        <begin position="81"/>
        <end position="96"/>
    </location>
</feature>
<evidence type="ECO:0000313" key="3">
    <source>
        <dbReference type="Proteomes" id="UP000265801"/>
    </source>
</evidence>
<accession>A0A3A1R0R6</accession>
<sequence>MIFSLFKIIQIVKFTKKTLAGKKEKRCFPFSDEKPLNKGARPWDISESNNYCESIHFERKEMVWMEHKPLRQHPFDIMVRGRQEGLHEEEQGKEENETGSGDLFSNIETLMTAVSDLKPLLNKVMPYITKWTKS</sequence>
<feature type="region of interest" description="Disordered" evidence="1">
    <location>
        <begin position="81"/>
        <end position="103"/>
    </location>
</feature>
<gene>
    <name evidence="2" type="ORF">D3H55_07695</name>
</gene>
<reference evidence="2 3" key="1">
    <citation type="submission" date="2018-09" db="EMBL/GenBank/DDBJ databases">
        <title>Bacillus saliacetes sp. nov., isolated from Thai shrimp paste (Ka-pi).</title>
        <authorList>
            <person name="Daroonpunt R."/>
            <person name="Tanasupawat S."/>
            <person name="Yiamsombut S."/>
        </authorList>
    </citation>
    <scope>NUCLEOTIDE SEQUENCE [LARGE SCALE GENOMIC DNA]</scope>
    <source>
        <strain evidence="2 3">SKP7-4</strain>
    </source>
</reference>
<dbReference type="Proteomes" id="UP000265801">
    <property type="component" value="Unassembled WGS sequence"/>
</dbReference>
<dbReference type="OrthoDB" id="2940666at2"/>
<dbReference type="EMBL" id="QXIR01000008">
    <property type="protein sequence ID" value="RIW35274.1"/>
    <property type="molecule type" value="Genomic_DNA"/>
</dbReference>
<organism evidence="2 3">
    <name type="scientific">Bacillus salacetis</name>
    <dbReference type="NCBI Taxonomy" id="2315464"/>
    <lineage>
        <taxon>Bacteria</taxon>
        <taxon>Bacillati</taxon>
        <taxon>Bacillota</taxon>
        <taxon>Bacilli</taxon>
        <taxon>Bacillales</taxon>
        <taxon>Bacillaceae</taxon>
        <taxon>Bacillus</taxon>
    </lineage>
</organism>